<evidence type="ECO:0000313" key="1">
    <source>
        <dbReference type="EMBL" id="AHE99871.1"/>
    </source>
</evidence>
<gene>
    <name evidence="1" type="ORF">THITH_02260</name>
</gene>
<dbReference type="Proteomes" id="UP000005289">
    <property type="component" value="Chromosome"/>
</dbReference>
<proteinExistence type="predicted"/>
<dbReference type="EMBL" id="CP007029">
    <property type="protein sequence ID" value="AHE99871.1"/>
    <property type="molecule type" value="Genomic_DNA"/>
</dbReference>
<accession>W0DN40</accession>
<reference evidence="1 2" key="1">
    <citation type="submission" date="2013-12" db="EMBL/GenBank/DDBJ databases">
        <authorList>
            <consortium name="DOE Joint Genome Institute"/>
            <person name="Muyzer G."/>
            <person name="Huntemann M."/>
            <person name="Han J."/>
            <person name="Chen A."/>
            <person name="Kyrpides N."/>
            <person name="Mavromatis K."/>
            <person name="Markowitz V."/>
            <person name="Palaniappan K."/>
            <person name="Ivanova N."/>
            <person name="Schaumberg A."/>
            <person name="Pati A."/>
            <person name="Liolios K."/>
            <person name="Nordberg H.P."/>
            <person name="Cantor M.N."/>
            <person name="Hua S.X."/>
            <person name="Woyke T."/>
        </authorList>
    </citation>
    <scope>NUCLEOTIDE SEQUENCE [LARGE SCALE GENOMIC DNA]</scope>
    <source>
        <strain evidence="1 2">ARh 1</strain>
    </source>
</reference>
<dbReference type="RefSeq" id="WP_006746145.1">
    <property type="nucleotide sequence ID" value="NZ_CP007029.1"/>
</dbReference>
<evidence type="ECO:0000313" key="2">
    <source>
        <dbReference type="Proteomes" id="UP000005289"/>
    </source>
</evidence>
<dbReference type="KEGG" id="tti:THITH_02260"/>
<dbReference type="STRING" id="713585.THITH_02260"/>
<name>W0DN40_9GAMM</name>
<organism evidence="1 2">
    <name type="scientific">Thioalkalivibrio paradoxus ARh 1</name>
    <dbReference type="NCBI Taxonomy" id="713585"/>
    <lineage>
        <taxon>Bacteria</taxon>
        <taxon>Pseudomonadati</taxon>
        <taxon>Pseudomonadota</taxon>
        <taxon>Gammaproteobacteria</taxon>
        <taxon>Chromatiales</taxon>
        <taxon>Ectothiorhodospiraceae</taxon>
        <taxon>Thioalkalivibrio</taxon>
    </lineage>
</organism>
<keyword evidence="2" id="KW-1185">Reference proteome</keyword>
<protein>
    <recommendedName>
        <fullName evidence="3">Prepilin-type N-terminal cleavage/methylation domain-containing protein</fullName>
    </recommendedName>
</protein>
<dbReference type="HOGENOM" id="CLU_494254_0_0_6"/>
<evidence type="ECO:0008006" key="3">
    <source>
        <dbReference type="Google" id="ProtNLM"/>
    </source>
</evidence>
<dbReference type="OrthoDB" id="5783278at2"/>
<dbReference type="AlphaFoldDB" id="W0DN40"/>
<sequence length="627" mass="67113">MNTRLFGRIRGITLMEALIALVVVSLGLLALARFYGDLISSTGESKARTEAVQFAASRAEQIRTQALGTIQCDALKASFEGTEEPVVFANASIERKTEIKKLSEDHYQVQVTASWVDAKNASHSVDVTTEVVCDHPTLSAAIAEGGLPGGGMIAGPSGRAEQVVGRSYGPDTDVGDMNVNPDGIGDGTRTHTGASGATELIDQATGDVLLEIKDGTAFSTIEGRVFIKGASPDPDVVRMIVSAEGYCTTTIPAENVFAVGNVPPDSNIKYQFLWYRCYVGGDWHGNIDIYRTDGIGQNDEFCVGDPEAEVTSQDTSRHPQLGRLRTYRGFEDIGEIDADGEPVYYSVGILSGEVLGSHDFLVVRITGQPDDSDCYAQLRAYPDPYDAEHGLFVGNQGKRFCLTEGRGSSYACPPIWPVGSPPVESEEITIAGDIIHGELDLGATKVVADNGQCVIENSAYSCVIRFTGVSWSGYVRINTNHIAEPLYYEFEGLSDDSAGNDFTLSEAPPVQNTKISGIIERSSTQGQTDVTGVSIEEASCASFEQVDTFTYKYTCFTSEWTDSWAGIMTLAMGNQNAICETQAEPAVVTGHTSSTVSLANVNVSEVTLNIAVHRTAGQGDPCPDLTD</sequence>